<keyword evidence="1" id="KW-0812">Transmembrane</keyword>
<keyword evidence="1" id="KW-1133">Transmembrane helix</keyword>
<dbReference type="Gene3D" id="2.60.40.10">
    <property type="entry name" value="Immunoglobulins"/>
    <property type="match status" value="1"/>
</dbReference>
<dbReference type="PANTHER" id="PTHR13771">
    <property type="entry name" value="INTERCELLULAR ADHESION MOLECULE"/>
    <property type="match status" value="1"/>
</dbReference>
<protein>
    <submittedName>
        <fullName evidence="3">Uncharacterized protein</fullName>
    </submittedName>
</protein>
<name>A0AAV6GZA1_9TELE</name>
<evidence type="ECO:0000313" key="4">
    <source>
        <dbReference type="Proteomes" id="UP000823561"/>
    </source>
</evidence>
<evidence type="ECO:0000256" key="1">
    <source>
        <dbReference type="SAM" id="Phobius"/>
    </source>
</evidence>
<organism evidence="3 4">
    <name type="scientific">Alosa alosa</name>
    <name type="common">allis shad</name>
    <dbReference type="NCBI Taxonomy" id="278164"/>
    <lineage>
        <taxon>Eukaryota</taxon>
        <taxon>Metazoa</taxon>
        <taxon>Chordata</taxon>
        <taxon>Craniata</taxon>
        <taxon>Vertebrata</taxon>
        <taxon>Euteleostomi</taxon>
        <taxon>Actinopterygii</taxon>
        <taxon>Neopterygii</taxon>
        <taxon>Teleostei</taxon>
        <taxon>Clupei</taxon>
        <taxon>Clupeiformes</taxon>
        <taxon>Clupeoidei</taxon>
        <taxon>Clupeidae</taxon>
        <taxon>Alosa</taxon>
    </lineage>
</organism>
<dbReference type="PANTHER" id="PTHR13771:SF9">
    <property type="entry name" value="INTERCELLULAR ADHESION MOLECULE 5"/>
    <property type="match status" value="1"/>
</dbReference>
<dbReference type="GO" id="GO:0007155">
    <property type="term" value="P:cell adhesion"/>
    <property type="evidence" value="ECO:0007669"/>
    <property type="project" value="InterPro"/>
</dbReference>
<reference evidence="3" key="1">
    <citation type="submission" date="2020-10" db="EMBL/GenBank/DDBJ databases">
        <title>Chromosome-scale genome assembly of the Allis shad, Alosa alosa.</title>
        <authorList>
            <person name="Margot Z."/>
            <person name="Christophe K."/>
            <person name="Cabau C."/>
            <person name="Louis A."/>
            <person name="Berthelot C."/>
            <person name="Parey E."/>
            <person name="Roest Crollius H."/>
            <person name="Montfort J."/>
            <person name="Robinson-Rechavi M."/>
            <person name="Bucao C."/>
            <person name="Bouchez O."/>
            <person name="Gislard M."/>
            <person name="Lluch J."/>
            <person name="Milhes M."/>
            <person name="Lampietro C."/>
            <person name="Lopez Roques C."/>
            <person name="Donnadieu C."/>
            <person name="Braasch I."/>
            <person name="Desvignes T."/>
            <person name="Postlethwait J."/>
            <person name="Bobe J."/>
            <person name="Guiguen Y."/>
        </authorList>
    </citation>
    <scope>NUCLEOTIDE SEQUENCE</scope>
    <source>
        <strain evidence="3">M-15738</strain>
        <tissue evidence="3">Blood</tissue>
    </source>
</reference>
<keyword evidence="2" id="KW-0732">Signal</keyword>
<keyword evidence="1" id="KW-0472">Membrane</keyword>
<comment type="caution">
    <text evidence="3">The sequence shown here is derived from an EMBL/GenBank/DDBJ whole genome shotgun (WGS) entry which is preliminary data.</text>
</comment>
<proteinExistence type="predicted"/>
<accession>A0AAV6GZA1</accession>
<gene>
    <name evidence="3" type="ORF">AALO_G00098010</name>
</gene>
<evidence type="ECO:0000256" key="2">
    <source>
        <dbReference type="SAM" id="SignalP"/>
    </source>
</evidence>
<keyword evidence="4" id="KW-1185">Reference proteome</keyword>
<dbReference type="Proteomes" id="UP000823561">
    <property type="component" value="Chromosome 7"/>
</dbReference>
<feature type="chain" id="PRO_5043619161" evidence="2">
    <location>
        <begin position="22"/>
        <end position="145"/>
    </location>
</feature>
<feature type="signal peptide" evidence="2">
    <location>
        <begin position="1"/>
        <end position="21"/>
    </location>
</feature>
<dbReference type="InterPro" id="IPR013783">
    <property type="entry name" value="Ig-like_fold"/>
</dbReference>
<dbReference type="EMBL" id="JADWDJ010000007">
    <property type="protein sequence ID" value="KAG5278351.1"/>
    <property type="molecule type" value="Genomic_DNA"/>
</dbReference>
<evidence type="ECO:0000313" key="3">
    <source>
        <dbReference type="EMBL" id="KAG5278351.1"/>
    </source>
</evidence>
<dbReference type="InterPro" id="IPR047012">
    <property type="entry name" value="ICAM_VCAM"/>
</dbReference>
<feature type="transmembrane region" description="Helical" evidence="1">
    <location>
        <begin position="117"/>
        <end position="142"/>
    </location>
</feature>
<dbReference type="GO" id="GO:0005178">
    <property type="term" value="F:integrin binding"/>
    <property type="evidence" value="ECO:0007669"/>
    <property type="project" value="InterPro"/>
</dbReference>
<dbReference type="AlphaFoldDB" id="A0AAV6GZA1"/>
<sequence>MESFPLLQGLLWISLLWPVDFHVSGNNCTGKNPVIDPPALVVKYGSPATATCRTEYNTTIMGWEAPVGATSKENATQLVWNVSSITDVEGGIMCYANSEYGQCVTNLPITIYTGIQVGAIIGIVVVAVLVLILALGILIWMFSRR</sequence>